<dbReference type="EMBL" id="PGCJ01000010">
    <property type="protein sequence ID" value="PLW57471.1"/>
    <property type="molecule type" value="Genomic_DNA"/>
</dbReference>
<sequence>MRVVDPSRGAEYFEDGTSSQGLKENSEPDLDTQAGDAPQPPKSPRPIKAQRTKQARGAPKYKDLRPNQLRYAANCGQHRGT</sequence>
<gene>
    <name evidence="2" type="ORF">PCANC_02615</name>
</gene>
<evidence type="ECO:0000313" key="2">
    <source>
        <dbReference type="EMBL" id="PLW57471.1"/>
    </source>
</evidence>
<accession>A0A2N5W5F9</accession>
<protein>
    <submittedName>
        <fullName evidence="2">Uncharacterized protein</fullName>
    </submittedName>
</protein>
<feature type="region of interest" description="Disordered" evidence="1">
    <location>
        <begin position="1"/>
        <end position="81"/>
    </location>
</feature>
<organism evidence="2 3">
    <name type="scientific">Puccinia coronata f. sp. avenae</name>
    <dbReference type="NCBI Taxonomy" id="200324"/>
    <lineage>
        <taxon>Eukaryota</taxon>
        <taxon>Fungi</taxon>
        <taxon>Dikarya</taxon>
        <taxon>Basidiomycota</taxon>
        <taxon>Pucciniomycotina</taxon>
        <taxon>Pucciniomycetes</taxon>
        <taxon>Pucciniales</taxon>
        <taxon>Pucciniaceae</taxon>
        <taxon>Puccinia</taxon>
    </lineage>
</organism>
<reference evidence="2 3" key="1">
    <citation type="submission" date="2017-11" db="EMBL/GenBank/DDBJ databases">
        <title>De novo assembly and phasing of dikaryotic genomes from two isolates of Puccinia coronata f. sp. avenae, the causal agent of oat crown rust.</title>
        <authorList>
            <person name="Miller M.E."/>
            <person name="Zhang Y."/>
            <person name="Omidvar V."/>
            <person name="Sperschneider J."/>
            <person name="Schwessinger B."/>
            <person name="Raley C."/>
            <person name="Palmer J.M."/>
            <person name="Garnica D."/>
            <person name="Upadhyaya N."/>
            <person name="Rathjen J."/>
            <person name="Taylor J.M."/>
            <person name="Park R.F."/>
            <person name="Dodds P.N."/>
            <person name="Hirsch C.D."/>
            <person name="Kianian S.F."/>
            <person name="Figueroa M."/>
        </authorList>
    </citation>
    <scope>NUCLEOTIDE SEQUENCE [LARGE SCALE GENOMIC DNA]</scope>
    <source>
        <strain evidence="2">12NC29</strain>
    </source>
</reference>
<evidence type="ECO:0000256" key="1">
    <source>
        <dbReference type="SAM" id="MobiDB-lite"/>
    </source>
</evidence>
<keyword evidence="3" id="KW-1185">Reference proteome</keyword>
<name>A0A2N5W5F9_9BASI</name>
<comment type="caution">
    <text evidence="2">The sequence shown here is derived from an EMBL/GenBank/DDBJ whole genome shotgun (WGS) entry which is preliminary data.</text>
</comment>
<dbReference type="AlphaFoldDB" id="A0A2N5W5F9"/>
<evidence type="ECO:0000313" key="3">
    <source>
        <dbReference type="Proteomes" id="UP000235388"/>
    </source>
</evidence>
<proteinExistence type="predicted"/>
<dbReference type="Proteomes" id="UP000235388">
    <property type="component" value="Unassembled WGS sequence"/>
</dbReference>